<dbReference type="EMBL" id="JAPFFM010000007">
    <property type="protein sequence ID" value="KAJ6757550.1"/>
    <property type="molecule type" value="Genomic_DNA"/>
</dbReference>
<protein>
    <submittedName>
        <fullName evidence="1">Uncharacterized protein</fullName>
    </submittedName>
</protein>
<accession>A0A9Q0VYX7</accession>
<sequence>MIFHIREAVIMKEIVASSQNRHHKPGMKSRKENVAKDNLPTYSSLTHTQIEAETNRRQVILGCIKLYDPPCKAVMVEQKLKQGDVEEELGRGLCLMYFVLIYLSAIEAIGTALPRGSGFGPSRVK</sequence>
<dbReference type="Proteomes" id="UP001151752">
    <property type="component" value="Chromosome 13"/>
</dbReference>
<evidence type="ECO:0000313" key="1">
    <source>
        <dbReference type="EMBL" id="KAJ6757550.1"/>
    </source>
</evidence>
<reference evidence="1" key="1">
    <citation type="submission" date="2022-11" db="EMBL/GenBank/DDBJ databases">
        <authorList>
            <person name="Hyden B.L."/>
            <person name="Feng K."/>
            <person name="Yates T."/>
            <person name="Jawdy S."/>
            <person name="Smart L.B."/>
            <person name="Muchero W."/>
        </authorList>
    </citation>
    <scope>NUCLEOTIDE SEQUENCE</scope>
    <source>
        <tissue evidence="1">Shoot tip</tissue>
    </source>
</reference>
<reference evidence="1" key="2">
    <citation type="journal article" date="2023" name="Int. J. Mol. Sci.">
        <title>De Novo Assembly and Annotation of 11 Diverse Shrub Willow (Salix) Genomes Reveals Novel Gene Organization in Sex-Linked Regions.</title>
        <authorList>
            <person name="Hyden B."/>
            <person name="Feng K."/>
            <person name="Yates T.B."/>
            <person name="Jawdy S."/>
            <person name="Cereghino C."/>
            <person name="Smart L.B."/>
            <person name="Muchero W."/>
        </authorList>
    </citation>
    <scope>NUCLEOTIDE SEQUENCE</scope>
    <source>
        <tissue evidence="1">Shoot tip</tissue>
    </source>
</reference>
<dbReference type="AlphaFoldDB" id="A0A9Q0VYX7"/>
<gene>
    <name evidence="1" type="ORF">OIU74_026750</name>
</gene>
<organism evidence="1 2">
    <name type="scientific">Salix koriyanagi</name>
    <dbReference type="NCBI Taxonomy" id="2511006"/>
    <lineage>
        <taxon>Eukaryota</taxon>
        <taxon>Viridiplantae</taxon>
        <taxon>Streptophyta</taxon>
        <taxon>Embryophyta</taxon>
        <taxon>Tracheophyta</taxon>
        <taxon>Spermatophyta</taxon>
        <taxon>Magnoliopsida</taxon>
        <taxon>eudicotyledons</taxon>
        <taxon>Gunneridae</taxon>
        <taxon>Pentapetalae</taxon>
        <taxon>rosids</taxon>
        <taxon>fabids</taxon>
        <taxon>Malpighiales</taxon>
        <taxon>Salicaceae</taxon>
        <taxon>Saliceae</taxon>
        <taxon>Salix</taxon>
    </lineage>
</organism>
<name>A0A9Q0VYX7_9ROSI</name>
<keyword evidence="2" id="KW-1185">Reference proteome</keyword>
<comment type="caution">
    <text evidence="1">The sequence shown here is derived from an EMBL/GenBank/DDBJ whole genome shotgun (WGS) entry which is preliminary data.</text>
</comment>
<proteinExistence type="predicted"/>
<evidence type="ECO:0000313" key="2">
    <source>
        <dbReference type="Proteomes" id="UP001151752"/>
    </source>
</evidence>